<evidence type="ECO:0000256" key="2">
    <source>
        <dbReference type="ARBA" id="ARBA00022801"/>
    </source>
</evidence>
<evidence type="ECO:0000256" key="4">
    <source>
        <dbReference type="PIRSR" id="PIRSR601559-51"/>
    </source>
</evidence>
<keyword evidence="7" id="KW-1185">Reference proteome</keyword>
<comment type="similarity">
    <text evidence="5">Belongs to the metallo-dependent hydrolases superfamily. Phosphotriesterase family.</text>
</comment>
<feature type="binding site" description="via carbamate group" evidence="4">
    <location>
        <position position="149"/>
    </location>
    <ligand>
        <name>Zn(2+)</name>
        <dbReference type="ChEBI" id="CHEBI:29105"/>
        <label>1</label>
    </ligand>
</feature>
<keyword evidence="1 4" id="KW-0479">Metal-binding</keyword>
<dbReference type="SUPFAM" id="SSF51556">
    <property type="entry name" value="Metallo-dependent hydrolases"/>
    <property type="match status" value="1"/>
</dbReference>
<feature type="binding site" evidence="4">
    <location>
        <position position="24"/>
    </location>
    <ligand>
        <name>Zn(2+)</name>
        <dbReference type="ChEBI" id="CHEBI:29105"/>
        <label>1</label>
    </ligand>
</feature>
<dbReference type="Gene3D" id="3.20.20.140">
    <property type="entry name" value="Metal-dependent hydrolases"/>
    <property type="match status" value="1"/>
</dbReference>
<feature type="binding site" evidence="4">
    <location>
        <position position="267"/>
    </location>
    <ligand>
        <name>Zn(2+)</name>
        <dbReference type="ChEBI" id="CHEBI:29105"/>
        <label>1</label>
    </ligand>
</feature>
<dbReference type="InterPro" id="IPR032466">
    <property type="entry name" value="Metal_Hydrolase"/>
</dbReference>
<dbReference type="Proteomes" id="UP000284057">
    <property type="component" value="Unassembled WGS sequence"/>
</dbReference>
<comment type="caution">
    <text evidence="6">The sequence shown here is derived from an EMBL/GenBank/DDBJ whole genome shotgun (WGS) entry which is preliminary data.</text>
</comment>
<dbReference type="AlphaFoldDB" id="A0A418KL07"/>
<proteinExistence type="inferred from homology"/>
<evidence type="ECO:0000256" key="3">
    <source>
        <dbReference type="PIRSR" id="PIRSR601559-50"/>
    </source>
</evidence>
<evidence type="ECO:0000313" key="7">
    <source>
        <dbReference type="Proteomes" id="UP000284057"/>
    </source>
</evidence>
<evidence type="ECO:0000256" key="1">
    <source>
        <dbReference type="ARBA" id="ARBA00022723"/>
    </source>
</evidence>
<evidence type="ECO:0000256" key="5">
    <source>
        <dbReference type="PROSITE-ProRule" id="PRU00679"/>
    </source>
</evidence>
<organism evidence="6 7">
    <name type="scientific">Jiangella rhizosphaerae</name>
    <dbReference type="NCBI Taxonomy" id="2293569"/>
    <lineage>
        <taxon>Bacteria</taxon>
        <taxon>Bacillati</taxon>
        <taxon>Actinomycetota</taxon>
        <taxon>Actinomycetes</taxon>
        <taxon>Jiangellales</taxon>
        <taxon>Jiangellaceae</taxon>
        <taxon>Jiangella</taxon>
    </lineage>
</organism>
<feature type="binding site" evidence="4">
    <location>
        <position position="210"/>
    </location>
    <ligand>
        <name>Zn(2+)</name>
        <dbReference type="ChEBI" id="CHEBI:29105"/>
        <label>2</label>
    </ligand>
</feature>
<dbReference type="OrthoDB" id="9795018at2"/>
<gene>
    <name evidence="6" type="ORF">DY240_22095</name>
</gene>
<dbReference type="EMBL" id="QUAL01000191">
    <property type="protein sequence ID" value="RIQ17830.1"/>
    <property type="molecule type" value="Genomic_DNA"/>
</dbReference>
<evidence type="ECO:0000313" key="6">
    <source>
        <dbReference type="EMBL" id="RIQ17830.1"/>
    </source>
</evidence>
<dbReference type="Pfam" id="PF02126">
    <property type="entry name" value="PTE"/>
    <property type="match status" value="1"/>
</dbReference>
<dbReference type="RefSeq" id="WP_119662005.1">
    <property type="nucleotide sequence ID" value="NZ_QUAL01000191.1"/>
</dbReference>
<accession>A0A418KL07</accession>
<dbReference type="GO" id="GO:0016787">
    <property type="term" value="F:hydrolase activity"/>
    <property type="evidence" value="ECO:0007669"/>
    <property type="project" value="UniProtKB-KW"/>
</dbReference>
<dbReference type="InterPro" id="IPR001559">
    <property type="entry name" value="Phosphotriesterase"/>
</dbReference>
<feature type="binding site" evidence="4">
    <location>
        <position position="22"/>
    </location>
    <ligand>
        <name>Zn(2+)</name>
        <dbReference type="ChEBI" id="CHEBI:29105"/>
        <label>1</label>
    </ligand>
</feature>
<comment type="cofactor">
    <cofactor evidence="4">
        <name>a divalent metal cation</name>
        <dbReference type="ChEBI" id="CHEBI:60240"/>
    </cofactor>
    <text evidence="4">Binds 2 divalent metal cations per subunit.</text>
</comment>
<name>A0A418KL07_9ACTN</name>
<dbReference type="PIRSF" id="PIRSF016839">
    <property type="entry name" value="PhP"/>
    <property type="match status" value="1"/>
</dbReference>
<dbReference type="PANTHER" id="PTHR10819">
    <property type="entry name" value="PHOSPHOTRIESTERASE-RELATED"/>
    <property type="match status" value="1"/>
</dbReference>
<feature type="binding site" evidence="4">
    <location>
        <position position="182"/>
    </location>
    <ligand>
        <name>Zn(2+)</name>
        <dbReference type="ChEBI" id="CHEBI:29105"/>
        <label>2</label>
    </ligand>
</feature>
<feature type="modified residue" description="N6-carboxylysine" evidence="3 5">
    <location>
        <position position="149"/>
    </location>
</feature>
<feature type="binding site" description="via carbamate group" evidence="4">
    <location>
        <position position="149"/>
    </location>
    <ligand>
        <name>Zn(2+)</name>
        <dbReference type="ChEBI" id="CHEBI:29105"/>
        <label>2</label>
    </ligand>
</feature>
<protein>
    <submittedName>
        <fullName evidence="6">Aryldialkylphosphatase</fullName>
    </submittedName>
</protein>
<dbReference type="PROSITE" id="PS51347">
    <property type="entry name" value="PHOSPHOTRIESTERASE_2"/>
    <property type="match status" value="1"/>
</dbReference>
<dbReference type="PANTHER" id="PTHR10819:SF3">
    <property type="entry name" value="PHOSPHOTRIESTERASE-RELATED PROTEIN"/>
    <property type="match status" value="1"/>
</dbReference>
<dbReference type="GO" id="GO:0008270">
    <property type="term" value="F:zinc ion binding"/>
    <property type="evidence" value="ECO:0007669"/>
    <property type="project" value="InterPro"/>
</dbReference>
<sequence length="319" mass="33465">MAFVRTVLGDVRPDQLGCVNYHEHLFQVTPLLPGDELDDEELSGREAGHLRRSGFDGFVDATPCGLGRRPAAVARIAAVTGLHVVATTGVHRAAHYRDDDLVLAASAEAMAARFLRDLTGGMPADDRWDGEGAASAGPDGRPVRAGIVKVGIGYWSIDAFAARAIEAAGRAHAATGAPVMVHLEHGSAGHEVLDRLAGAGVPAERVVLAHADRNPDPVLHAELAARGAYLGYDGAARHREWPDAVLVQCLADVVAAGGGDRVVLGGDVARRRRYAAYGGMPGLAYLGTRFVPRVRAAIGDAATDMLLRANPARLLAWPG</sequence>
<keyword evidence="2" id="KW-0378">Hydrolase</keyword>
<reference evidence="6 7" key="1">
    <citation type="submission" date="2018-09" db="EMBL/GenBank/DDBJ databases">
        <title>Isolation, diversity and antifungal activity of actinobacteria from wheat.</title>
        <authorList>
            <person name="Han C."/>
        </authorList>
    </citation>
    <scope>NUCLEOTIDE SEQUENCE [LARGE SCALE GENOMIC DNA]</scope>
    <source>
        <strain evidence="6 7">NEAU-YY265</strain>
    </source>
</reference>